<feature type="domain" description="Methyltransferase" evidence="5">
    <location>
        <begin position="45"/>
        <end position="132"/>
    </location>
</feature>
<sequence length="260" mass="27845">MRVPDDWFVGFHEGLAARFWQAAGEAMLDADYAVVSALLPPSGSVLDVPCGNGRLSRRLAEAGYDVTGIDIAPGALALAPPGLRLLQGDLRALPDIGPFDAALSWGNSFGYGTPEDTVRSLEGLRRVVRPGGTLVLESGAIAESMLVRGVTGDSEHTFGAITMRSTRRYDPVESRLEVDTEFTSNGGEARQEARFAGRARPEGSSSRRVQGVERRRAAYFVHTTGEVVRMLRAAGFADVELRGDAGPYELGAPRMIAVAR</sequence>
<evidence type="ECO:0000259" key="5">
    <source>
        <dbReference type="Pfam" id="PF13649"/>
    </source>
</evidence>
<dbReference type="CDD" id="cd02440">
    <property type="entry name" value="AdoMet_MTases"/>
    <property type="match status" value="1"/>
</dbReference>
<dbReference type="Gene3D" id="3.40.50.150">
    <property type="entry name" value="Vaccinia Virus protein VP39"/>
    <property type="match status" value="1"/>
</dbReference>
<keyword evidence="3" id="KW-0949">S-adenosyl-L-methionine</keyword>
<name>A0A9X3NE98_9ACTN</name>
<feature type="compositionally biased region" description="Basic and acidic residues" evidence="4">
    <location>
        <begin position="189"/>
        <end position="201"/>
    </location>
</feature>
<dbReference type="InterPro" id="IPR029063">
    <property type="entry name" value="SAM-dependent_MTases_sf"/>
</dbReference>
<dbReference type="SUPFAM" id="SSF53335">
    <property type="entry name" value="S-adenosyl-L-methionine-dependent methyltransferases"/>
    <property type="match status" value="1"/>
</dbReference>
<dbReference type="Pfam" id="PF13649">
    <property type="entry name" value="Methyltransf_25"/>
    <property type="match status" value="1"/>
</dbReference>
<dbReference type="EMBL" id="JAPDDP010000098">
    <property type="protein sequence ID" value="MDA0185110.1"/>
    <property type="molecule type" value="Genomic_DNA"/>
</dbReference>
<dbReference type="Proteomes" id="UP001147653">
    <property type="component" value="Unassembled WGS sequence"/>
</dbReference>
<dbReference type="PANTHER" id="PTHR43464">
    <property type="entry name" value="METHYLTRANSFERASE"/>
    <property type="match status" value="1"/>
</dbReference>
<proteinExistence type="predicted"/>
<accession>A0A9X3NE98</accession>
<evidence type="ECO:0000313" key="6">
    <source>
        <dbReference type="EMBL" id="MDA0185110.1"/>
    </source>
</evidence>
<dbReference type="AlphaFoldDB" id="A0A9X3NE98"/>
<dbReference type="GO" id="GO:0032259">
    <property type="term" value="P:methylation"/>
    <property type="evidence" value="ECO:0007669"/>
    <property type="project" value="UniProtKB-KW"/>
</dbReference>
<keyword evidence="1 6" id="KW-0489">Methyltransferase</keyword>
<gene>
    <name evidence="6" type="ORF">OJ997_32700</name>
</gene>
<dbReference type="InterPro" id="IPR041698">
    <property type="entry name" value="Methyltransf_25"/>
</dbReference>
<feature type="region of interest" description="Disordered" evidence="4">
    <location>
        <begin position="183"/>
        <end position="210"/>
    </location>
</feature>
<reference evidence="6" key="1">
    <citation type="submission" date="2022-10" db="EMBL/GenBank/DDBJ databases">
        <title>The WGS of Solirubrobacter phytolaccae KCTC 29190.</title>
        <authorList>
            <person name="Jiang Z."/>
        </authorList>
    </citation>
    <scope>NUCLEOTIDE SEQUENCE</scope>
    <source>
        <strain evidence="6">KCTC 29190</strain>
    </source>
</reference>
<evidence type="ECO:0000256" key="2">
    <source>
        <dbReference type="ARBA" id="ARBA00022679"/>
    </source>
</evidence>
<keyword evidence="2" id="KW-0808">Transferase</keyword>
<comment type="caution">
    <text evidence="6">The sequence shown here is derived from an EMBL/GenBank/DDBJ whole genome shotgun (WGS) entry which is preliminary data.</text>
</comment>
<evidence type="ECO:0000256" key="4">
    <source>
        <dbReference type="SAM" id="MobiDB-lite"/>
    </source>
</evidence>
<protein>
    <submittedName>
        <fullName evidence="6">Class I SAM-dependent methyltransferase</fullName>
    </submittedName>
</protein>
<evidence type="ECO:0000256" key="3">
    <source>
        <dbReference type="ARBA" id="ARBA00022691"/>
    </source>
</evidence>
<keyword evidence="7" id="KW-1185">Reference proteome</keyword>
<organism evidence="6 7">
    <name type="scientific">Solirubrobacter phytolaccae</name>
    <dbReference type="NCBI Taxonomy" id="1404360"/>
    <lineage>
        <taxon>Bacteria</taxon>
        <taxon>Bacillati</taxon>
        <taxon>Actinomycetota</taxon>
        <taxon>Thermoleophilia</taxon>
        <taxon>Solirubrobacterales</taxon>
        <taxon>Solirubrobacteraceae</taxon>
        <taxon>Solirubrobacter</taxon>
    </lineage>
</organism>
<dbReference type="PANTHER" id="PTHR43464:SF19">
    <property type="entry name" value="UBIQUINONE BIOSYNTHESIS O-METHYLTRANSFERASE, MITOCHONDRIAL"/>
    <property type="match status" value="1"/>
</dbReference>
<dbReference type="RefSeq" id="WP_270029592.1">
    <property type="nucleotide sequence ID" value="NZ_JAPDDP010000098.1"/>
</dbReference>
<evidence type="ECO:0000256" key="1">
    <source>
        <dbReference type="ARBA" id="ARBA00022603"/>
    </source>
</evidence>
<dbReference type="GO" id="GO:0008168">
    <property type="term" value="F:methyltransferase activity"/>
    <property type="evidence" value="ECO:0007669"/>
    <property type="project" value="UniProtKB-KW"/>
</dbReference>
<evidence type="ECO:0000313" key="7">
    <source>
        <dbReference type="Proteomes" id="UP001147653"/>
    </source>
</evidence>